<evidence type="ECO:0000259" key="3">
    <source>
        <dbReference type="Pfam" id="PF03816"/>
    </source>
</evidence>
<dbReference type="RefSeq" id="WP_338536518.1">
    <property type="nucleotide sequence ID" value="NZ_AP028654.1"/>
</dbReference>
<protein>
    <recommendedName>
        <fullName evidence="3">Cell envelope-related transcriptional attenuator domain-containing protein</fullName>
    </recommendedName>
</protein>
<comment type="similarity">
    <text evidence="1">Belongs to the LytR/CpsA/Psr (LCP) family.</text>
</comment>
<dbReference type="PANTHER" id="PTHR33392:SF6">
    <property type="entry name" value="POLYISOPRENYL-TEICHOIC ACID--PEPTIDOGLYCAN TEICHOIC ACID TRANSFERASE TAGU"/>
    <property type="match status" value="1"/>
</dbReference>
<dbReference type="EMBL" id="AP028654">
    <property type="protein sequence ID" value="BEP28185.1"/>
    <property type="molecule type" value="Genomic_DNA"/>
</dbReference>
<keyword evidence="2" id="KW-1133">Transmembrane helix</keyword>
<dbReference type="Gene3D" id="3.40.630.190">
    <property type="entry name" value="LCP protein"/>
    <property type="match status" value="1"/>
</dbReference>
<evidence type="ECO:0000256" key="1">
    <source>
        <dbReference type="ARBA" id="ARBA00006068"/>
    </source>
</evidence>
<evidence type="ECO:0000256" key="2">
    <source>
        <dbReference type="SAM" id="Phobius"/>
    </source>
</evidence>
<dbReference type="Pfam" id="PF03816">
    <property type="entry name" value="LytR_cpsA_psr"/>
    <property type="match status" value="1"/>
</dbReference>
<dbReference type="InterPro" id="IPR004474">
    <property type="entry name" value="LytR_CpsA_psr"/>
</dbReference>
<proteinExistence type="inferred from homology"/>
<dbReference type="PANTHER" id="PTHR33392">
    <property type="entry name" value="POLYISOPRENYL-TEICHOIC ACID--PEPTIDOGLYCAN TEICHOIC ACID TRANSFERASE TAGU"/>
    <property type="match status" value="1"/>
</dbReference>
<feature type="transmembrane region" description="Helical" evidence="2">
    <location>
        <begin position="7"/>
        <end position="26"/>
    </location>
</feature>
<feature type="domain" description="Cell envelope-related transcriptional attenuator" evidence="3">
    <location>
        <begin position="83"/>
        <end position="240"/>
    </location>
</feature>
<evidence type="ECO:0000313" key="4">
    <source>
        <dbReference type="EMBL" id="BEP28185.1"/>
    </source>
</evidence>
<reference evidence="4 5" key="1">
    <citation type="submission" date="2023-08" db="EMBL/GenBank/DDBJ databases">
        <title>Helicovermis profunda gen. nov., sp. nov., a novel mesophilic, fermentative bacterium within the Bacillota from a deep-sea hydrothermal vent chimney.</title>
        <authorList>
            <person name="Miyazaki U."/>
            <person name="Mizutani D."/>
            <person name="Hashimoto Y."/>
            <person name="Tame A."/>
            <person name="Sawayama S."/>
            <person name="Miyazaki J."/>
            <person name="Takai K."/>
            <person name="Nakagawa S."/>
        </authorList>
    </citation>
    <scope>NUCLEOTIDE SEQUENCE [LARGE SCALE GENOMIC DNA]</scope>
    <source>
        <strain evidence="4 5">S502</strain>
    </source>
</reference>
<organism evidence="4 5">
    <name type="scientific">Helicovermis profundi</name>
    <dbReference type="NCBI Taxonomy" id="3065157"/>
    <lineage>
        <taxon>Bacteria</taxon>
        <taxon>Bacillati</taxon>
        <taxon>Bacillota</taxon>
        <taxon>Clostridia</taxon>
        <taxon>Helicovermis</taxon>
    </lineage>
</organism>
<name>A0AAU9E2R0_9FIRM</name>
<dbReference type="KEGG" id="hprf:HLPR_05160"/>
<keyword evidence="2" id="KW-0472">Membrane</keyword>
<sequence>MKFHFKVFIISFICFSLILGSGLYLFDQHYISVSKASEKKIAEKPVVILPKEEKPVDNRTKLQKLIDDSKRVNILFYGIDGGRADTIVVMSYDPKKKYVDLISVPRDTYNYVDGHDALDQKKINSVYGYKEKGGSKGLKNEVSKLLGIPIESYVKIKYSGVKDIIDVLGGIEVNVPFDMDYDDPYAEPELHIHLKKGKQLLDGQKSIEYLRWRKNNGEYGDGDLGRINRQQNFMKSVVKKSFGFKLPSVIKTAFNYVQTDAGLDEMIYYGSSAIGMDFGNLKTYRLPGEASENGSFYIHDPSKTEELLEQIYERK</sequence>
<keyword evidence="2" id="KW-0812">Transmembrane</keyword>
<keyword evidence="5" id="KW-1185">Reference proteome</keyword>
<dbReference type="InterPro" id="IPR050922">
    <property type="entry name" value="LytR/CpsA/Psr_CW_biosynth"/>
</dbReference>
<dbReference type="Proteomes" id="UP001321786">
    <property type="component" value="Chromosome"/>
</dbReference>
<dbReference type="NCBIfam" id="TIGR00350">
    <property type="entry name" value="lytR_cpsA_psr"/>
    <property type="match status" value="1"/>
</dbReference>
<accession>A0AAU9E2R0</accession>
<evidence type="ECO:0000313" key="5">
    <source>
        <dbReference type="Proteomes" id="UP001321786"/>
    </source>
</evidence>
<dbReference type="AlphaFoldDB" id="A0AAU9E2R0"/>
<gene>
    <name evidence="4" type="ORF">HLPR_05160</name>
</gene>